<proteinExistence type="predicted"/>
<organism evidence="2 3">
    <name type="scientific">Mycobacteroides abscessus subsp. massiliense</name>
    <dbReference type="NCBI Taxonomy" id="1962118"/>
    <lineage>
        <taxon>Bacteria</taxon>
        <taxon>Bacillati</taxon>
        <taxon>Actinomycetota</taxon>
        <taxon>Actinomycetes</taxon>
        <taxon>Mycobacteriales</taxon>
        <taxon>Mycobacteriaceae</taxon>
        <taxon>Mycobacteroides</taxon>
        <taxon>Mycobacteroides abscessus</taxon>
    </lineage>
</organism>
<dbReference type="AlphaFoldDB" id="A0A1T8KIZ9"/>
<reference evidence="2 3" key="1">
    <citation type="submission" date="2016-11" db="EMBL/GenBank/DDBJ databases">
        <authorList>
            <consortium name="Pathogen Informatics"/>
        </authorList>
    </citation>
    <scope>NUCLEOTIDE SEQUENCE [LARGE SCALE GENOMIC DNA]</scope>
    <source>
        <strain evidence="2 3">911</strain>
    </source>
</reference>
<evidence type="ECO:0000313" key="2">
    <source>
        <dbReference type="EMBL" id="SKL82408.1"/>
    </source>
</evidence>
<protein>
    <submittedName>
        <fullName evidence="2">Uncharacterized protein</fullName>
    </submittedName>
</protein>
<gene>
    <name evidence="2" type="ORF">SAMEA2259716_01755</name>
</gene>
<keyword evidence="1" id="KW-0472">Membrane</keyword>
<sequence length="46" mass="4779">MKRGISCLAVSFGFALIGAGTGDGVWLLPAIIAAVVANWLFWGGDR</sequence>
<evidence type="ECO:0000313" key="3">
    <source>
        <dbReference type="Proteomes" id="UP000190074"/>
    </source>
</evidence>
<name>A0A1T8KIZ9_9MYCO</name>
<dbReference type="Proteomes" id="UP000190074">
    <property type="component" value="Unassembled WGS sequence"/>
</dbReference>
<feature type="transmembrane region" description="Helical" evidence="1">
    <location>
        <begin position="25"/>
        <end position="42"/>
    </location>
</feature>
<dbReference type="EMBL" id="FVGW01000002">
    <property type="protein sequence ID" value="SKL82408.1"/>
    <property type="molecule type" value="Genomic_DNA"/>
</dbReference>
<dbReference type="RefSeq" id="WP_165693078.1">
    <property type="nucleotide sequence ID" value="NZ_FVGW01000002.1"/>
</dbReference>
<keyword evidence="1" id="KW-1133">Transmembrane helix</keyword>
<accession>A0A1T8KIZ9</accession>
<keyword evidence="1" id="KW-0812">Transmembrane</keyword>
<evidence type="ECO:0000256" key="1">
    <source>
        <dbReference type="SAM" id="Phobius"/>
    </source>
</evidence>